<feature type="compositionally biased region" description="Basic and acidic residues" evidence="1">
    <location>
        <begin position="188"/>
        <end position="210"/>
    </location>
</feature>
<feature type="region of interest" description="Disordered" evidence="1">
    <location>
        <begin position="177"/>
        <end position="210"/>
    </location>
</feature>
<evidence type="ECO:0000313" key="2">
    <source>
        <dbReference type="EMBL" id="TMQ68043.1"/>
    </source>
</evidence>
<reference evidence="2 3" key="1">
    <citation type="journal article" date="2019" name="Nat. Microbiol.">
        <title>Mediterranean grassland soil C-N compound turnover is dependent on rainfall and depth, and is mediated by genomically divergent microorganisms.</title>
        <authorList>
            <person name="Diamond S."/>
            <person name="Andeer P.F."/>
            <person name="Li Z."/>
            <person name="Crits-Christoph A."/>
            <person name="Burstein D."/>
            <person name="Anantharaman K."/>
            <person name="Lane K.R."/>
            <person name="Thomas B.C."/>
            <person name="Pan C."/>
            <person name="Northen T.R."/>
            <person name="Banfield J.F."/>
        </authorList>
    </citation>
    <scope>NUCLEOTIDE SEQUENCE [LARGE SCALE GENOMIC DNA]</scope>
    <source>
        <strain evidence="2">WS_8</strain>
    </source>
</reference>
<dbReference type="Proteomes" id="UP000316609">
    <property type="component" value="Unassembled WGS sequence"/>
</dbReference>
<accession>A0A538TWP9</accession>
<protein>
    <recommendedName>
        <fullName evidence="4">YkgJ family cysteine cluster protein</fullName>
    </recommendedName>
</protein>
<evidence type="ECO:0000313" key="3">
    <source>
        <dbReference type="Proteomes" id="UP000316609"/>
    </source>
</evidence>
<sequence length="210" mass="23816">MNRRAADPHHHTVAGPLADRRRASDLAAVENADLCSGCVTCCTYITVEVDAPRAAWEYDQWIWALYHRGVSLYVERPERWFVHFGTVCEHLNQAGRCDIHGRHPVLCRDYDPRSCERRRPLADVVAWFDRGDELEAWLARQRPAHYQRLLAYRRQTPAGPPVADALADRKALDQGLIGISEPAADTIPDTREPGSPSDRARARRGAEERT</sequence>
<dbReference type="EMBL" id="VBOY01000018">
    <property type="protein sequence ID" value="TMQ68043.1"/>
    <property type="molecule type" value="Genomic_DNA"/>
</dbReference>
<dbReference type="AlphaFoldDB" id="A0A538TWP9"/>
<evidence type="ECO:0000256" key="1">
    <source>
        <dbReference type="SAM" id="MobiDB-lite"/>
    </source>
</evidence>
<gene>
    <name evidence="2" type="ORF">E6K78_02580</name>
</gene>
<organism evidence="2 3">
    <name type="scientific">Eiseniibacteriota bacterium</name>
    <dbReference type="NCBI Taxonomy" id="2212470"/>
    <lineage>
        <taxon>Bacteria</taxon>
        <taxon>Candidatus Eiseniibacteriota</taxon>
    </lineage>
</organism>
<evidence type="ECO:0008006" key="4">
    <source>
        <dbReference type="Google" id="ProtNLM"/>
    </source>
</evidence>
<proteinExistence type="predicted"/>
<name>A0A538TWP9_UNCEI</name>
<comment type="caution">
    <text evidence="2">The sequence shown here is derived from an EMBL/GenBank/DDBJ whole genome shotgun (WGS) entry which is preliminary data.</text>
</comment>